<dbReference type="AlphaFoldDB" id="A0AA36EFS3"/>
<dbReference type="GO" id="GO:0005986">
    <property type="term" value="P:sucrose biosynthetic process"/>
    <property type="evidence" value="ECO:0007669"/>
    <property type="project" value="TreeGrafter"/>
</dbReference>
<proteinExistence type="predicted"/>
<dbReference type="GO" id="GO:0006002">
    <property type="term" value="P:fructose 6-phosphate metabolic process"/>
    <property type="evidence" value="ECO:0007669"/>
    <property type="project" value="TreeGrafter"/>
</dbReference>
<reference evidence="2" key="1">
    <citation type="submission" date="2023-04" db="EMBL/GenBank/DDBJ databases">
        <authorList>
            <person name="Vijverberg K."/>
            <person name="Xiong W."/>
            <person name="Schranz E."/>
        </authorList>
    </citation>
    <scope>NUCLEOTIDE SEQUENCE</scope>
</reference>
<dbReference type="GO" id="GO:0006000">
    <property type="term" value="P:fructose metabolic process"/>
    <property type="evidence" value="ECO:0007669"/>
    <property type="project" value="TreeGrafter"/>
</dbReference>
<accession>A0AA36EFS3</accession>
<dbReference type="InterPro" id="IPR033391">
    <property type="entry name" value="FBPase_N"/>
</dbReference>
<dbReference type="GO" id="GO:0005829">
    <property type="term" value="C:cytosol"/>
    <property type="evidence" value="ECO:0007669"/>
    <property type="project" value="TreeGrafter"/>
</dbReference>
<dbReference type="GO" id="GO:0030388">
    <property type="term" value="P:fructose 1,6-bisphosphate metabolic process"/>
    <property type="evidence" value="ECO:0007669"/>
    <property type="project" value="TreeGrafter"/>
</dbReference>
<keyword evidence="3" id="KW-1185">Reference proteome</keyword>
<dbReference type="GO" id="GO:0006094">
    <property type="term" value="P:gluconeogenesis"/>
    <property type="evidence" value="ECO:0007669"/>
    <property type="project" value="TreeGrafter"/>
</dbReference>
<dbReference type="InterPro" id="IPR000146">
    <property type="entry name" value="FBPase_class-1"/>
</dbReference>
<evidence type="ECO:0000259" key="1">
    <source>
        <dbReference type="Pfam" id="PF00316"/>
    </source>
</evidence>
<dbReference type="Pfam" id="PF00316">
    <property type="entry name" value="FBPase"/>
    <property type="match status" value="1"/>
</dbReference>
<gene>
    <name evidence="2" type="ORF">LSALG_LOCUS33496</name>
</gene>
<evidence type="ECO:0000313" key="2">
    <source>
        <dbReference type="EMBL" id="CAI9294519.1"/>
    </source>
</evidence>
<dbReference type="GO" id="GO:0042132">
    <property type="term" value="F:fructose 1,6-bisphosphate 1-phosphatase activity"/>
    <property type="evidence" value="ECO:0007669"/>
    <property type="project" value="TreeGrafter"/>
</dbReference>
<dbReference type="PANTHER" id="PTHR11556:SF12">
    <property type="entry name" value="FRUCTOSE-BISPHOSPHATASE"/>
    <property type="match status" value="1"/>
</dbReference>
<dbReference type="PANTHER" id="PTHR11556">
    <property type="entry name" value="FRUCTOSE-1,6-BISPHOSPHATASE-RELATED"/>
    <property type="match status" value="1"/>
</dbReference>
<dbReference type="Proteomes" id="UP001177003">
    <property type="component" value="Chromosome 7"/>
</dbReference>
<dbReference type="SUPFAM" id="SSF56655">
    <property type="entry name" value="Carbohydrate phosphatase"/>
    <property type="match status" value="1"/>
</dbReference>
<protein>
    <recommendedName>
        <fullName evidence="1">Fructose-1-6-bisphosphatase class I N-terminal domain-containing protein</fullName>
    </recommendedName>
</protein>
<feature type="domain" description="Fructose-1-6-bisphosphatase class I N-terminal" evidence="1">
    <location>
        <begin position="58"/>
        <end position="137"/>
    </location>
</feature>
<name>A0AA36EFS3_LACSI</name>
<sequence>MPTQLPCVTPNVTISLELKFNQIPYRLSYSPAPMLSYPTLPLSSPAPTVAQMCDSGRDKPKLLDVVFNETILSSLEKNSGKVTVMASEEDDDAPVWITDNAPFVVVTDPHDGSHKIDTSIPTETIFKIYQCLIELDNLPIEVKALLNSLQSRKGRKGRT</sequence>
<evidence type="ECO:0000313" key="3">
    <source>
        <dbReference type="Proteomes" id="UP001177003"/>
    </source>
</evidence>
<dbReference type="EMBL" id="OX465083">
    <property type="protein sequence ID" value="CAI9294519.1"/>
    <property type="molecule type" value="Genomic_DNA"/>
</dbReference>
<dbReference type="Gene3D" id="3.30.540.10">
    <property type="entry name" value="Fructose-1,6-Bisphosphatase, subunit A, domain 1"/>
    <property type="match status" value="1"/>
</dbReference>
<organism evidence="2 3">
    <name type="scientific">Lactuca saligna</name>
    <name type="common">Willowleaf lettuce</name>
    <dbReference type="NCBI Taxonomy" id="75948"/>
    <lineage>
        <taxon>Eukaryota</taxon>
        <taxon>Viridiplantae</taxon>
        <taxon>Streptophyta</taxon>
        <taxon>Embryophyta</taxon>
        <taxon>Tracheophyta</taxon>
        <taxon>Spermatophyta</taxon>
        <taxon>Magnoliopsida</taxon>
        <taxon>eudicotyledons</taxon>
        <taxon>Gunneridae</taxon>
        <taxon>Pentapetalae</taxon>
        <taxon>asterids</taxon>
        <taxon>campanulids</taxon>
        <taxon>Asterales</taxon>
        <taxon>Asteraceae</taxon>
        <taxon>Cichorioideae</taxon>
        <taxon>Cichorieae</taxon>
        <taxon>Lactucinae</taxon>
        <taxon>Lactuca</taxon>
    </lineage>
</organism>